<dbReference type="SUPFAM" id="SSF55874">
    <property type="entry name" value="ATPase domain of HSP90 chaperone/DNA topoisomerase II/histidine kinase"/>
    <property type="match status" value="1"/>
</dbReference>
<dbReference type="NCBIfam" id="TIGR00229">
    <property type="entry name" value="sensory_box"/>
    <property type="match status" value="2"/>
</dbReference>
<evidence type="ECO:0000259" key="11">
    <source>
        <dbReference type="PROSITE" id="PS50113"/>
    </source>
</evidence>
<keyword evidence="6" id="KW-0418">Kinase</keyword>
<dbReference type="InterPro" id="IPR003018">
    <property type="entry name" value="GAF"/>
</dbReference>
<dbReference type="GO" id="GO:0005524">
    <property type="term" value="F:ATP binding"/>
    <property type="evidence" value="ECO:0007669"/>
    <property type="project" value="UniProtKB-KW"/>
</dbReference>
<dbReference type="SUPFAM" id="SSF55785">
    <property type="entry name" value="PYP-like sensor domain (PAS domain)"/>
    <property type="match status" value="2"/>
</dbReference>
<dbReference type="Gene3D" id="3.30.450.20">
    <property type="entry name" value="PAS domain"/>
    <property type="match status" value="2"/>
</dbReference>
<dbReference type="PROSITE" id="PS50109">
    <property type="entry name" value="HIS_KIN"/>
    <property type="match status" value="1"/>
</dbReference>
<comment type="caution">
    <text evidence="12">The sequence shown here is derived from an EMBL/GenBank/DDBJ whole genome shotgun (WGS) entry which is preliminary data.</text>
</comment>
<dbReference type="Gene3D" id="3.30.450.40">
    <property type="match status" value="1"/>
</dbReference>
<evidence type="ECO:0000256" key="6">
    <source>
        <dbReference type="ARBA" id="ARBA00022777"/>
    </source>
</evidence>
<dbReference type="InterPro" id="IPR004358">
    <property type="entry name" value="Sig_transdc_His_kin-like_C"/>
</dbReference>
<dbReference type="Pfam" id="PF02518">
    <property type="entry name" value="HATPase_c"/>
    <property type="match status" value="1"/>
</dbReference>
<name>A0A426TRH6_9CHLR</name>
<dbReference type="PANTHER" id="PTHR43065:SF46">
    <property type="entry name" value="C4-DICARBOXYLATE TRANSPORT SENSOR PROTEIN DCTB"/>
    <property type="match status" value="1"/>
</dbReference>
<dbReference type="CDD" id="cd00130">
    <property type="entry name" value="PAS"/>
    <property type="match status" value="2"/>
</dbReference>
<feature type="domain" description="PAS" evidence="10">
    <location>
        <begin position="312"/>
        <end position="382"/>
    </location>
</feature>
<evidence type="ECO:0000259" key="9">
    <source>
        <dbReference type="PROSITE" id="PS50109"/>
    </source>
</evidence>
<dbReference type="InterPro" id="IPR000700">
    <property type="entry name" value="PAS-assoc_C"/>
</dbReference>
<dbReference type="EC" id="2.7.13.3" evidence="2"/>
<keyword evidence="5" id="KW-0547">Nucleotide-binding</keyword>
<dbReference type="Proteomes" id="UP000280307">
    <property type="component" value="Unassembled WGS sequence"/>
</dbReference>
<dbReference type="SMART" id="SM00065">
    <property type="entry name" value="GAF"/>
    <property type="match status" value="1"/>
</dbReference>
<dbReference type="Pfam" id="PF08448">
    <property type="entry name" value="PAS_4"/>
    <property type="match status" value="2"/>
</dbReference>
<feature type="domain" description="PAC" evidence="11">
    <location>
        <begin position="385"/>
        <end position="438"/>
    </location>
</feature>
<dbReference type="SUPFAM" id="SSF55781">
    <property type="entry name" value="GAF domain-like"/>
    <property type="match status" value="1"/>
</dbReference>
<organism evidence="12 13">
    <name type="scientific">Candidatus Viridilinea halotolerans</name>
    <dbReference type="NCBI Taxonomy" id="2491704"/>
    <lineage>
        <taxon>Bacteria</taxon>
        <taxon>Bacillati</taxon>
        <taxon>Chloroflexota</taxon>
        <taxon>Chloroflexia</taxon>
        <taxon>Chloroflexales</taxon>
        <taxon>Chloroflexineae</taxon>
        <taxon>Oscillochloridaceae</taxon>
        <taxon>Candidatus Viridilinea</taxon>
    </lineage>
</organism>
<gene>
    <name evidence="12" type="ORF">EI684_21325</name>
</gene>
<keyword evidence="4" id="KW-0808">Transferase</keyword>
<keyword evidence="3" id="KW-0597">Phosphoprotein</keyword>
<evidence type="ECO:0000259" key="10">
    <source>
        <dbReference type="PROSITE" id="PS50112"/>
    </source>
</evidence>
<sequence length="661" mass="73040">MIVMVLPIPPAEAVVQPTLESLFDCWRRFFLGQRNHEVFSRDLLNALAAVTHATQAALLIYDSEQQILNRVAAVGVADESALHGRVALGEGMAGWVAQQRQPLLLPLGATVPAHIVRLMAQEGLTSVLCLPMEVDGHLCGVLSLARSGTAPPFTSEDLRFATLIADRQAIALQMVRLYAELDRSESFINRILESIPVSLIVIDQRLNIVAANQNFLTKSRRAQQQTVGKPIAAVLPPVFLAFTRLEERLRTVFASGQPFEGDKLSYRAPGLSAHTYYYRLVPLKRERTVEHVLLLMEDITEREQLSEEVRRVERHLASVIDCASDLVISLSPAGRIVTWNRAAERVSGLNEEQVRDEMLVNLCAIDQRRTLTSLLKRLIAGEDVAETEINLLTANPWSEVPVAWNCSAMHDDYGRLVAIVAVGRDLTERRRLEAQIIQSAKIASLGVMAGGIAHELRNPLAIISASAQLIEENRDNPELQQQATRRIIASAERASLTIEHLLRFAHPPQERYRLINANAVLDDVLTMMDHQLVSVQINLHCELSPELPLIYGNPELLAQVFTNMILNACSAMPQGGDLAITTGVKGEYVLVRFTDTGTGIPREHIPKIFDPFFTTRAVGQGTGLGLSISYSIVRQHHGTIEVQSEVGLGTSFEILLPVHEA</sequence>
<evidence type="ECO:0000256" key="3">
    <source>
        <dbReference type="ARBA" id="ARBA00022553"/>
    </source>
</evidence>
<dbReference type="InterPro" id="IPR029016">
    <property type="entry name" value="GAF-like_dom_sf"/>
</dbReference>
<reference evidence="12 13" key="1">
    <citation type="submission" date="2018-12" db="EMBL/GenBank/DDBJ databases">
        <title>Genome Sequence of Candidatus Viridilinea halotolerans isolated from saline sulfide-rich spring.</title>
        <authorList>
            <person name="Grouzdev D.S."/>
            <person name="Burganskaya E.I."/>
            <person name="Krutkina M.S."/>
            <person name="Sukhacheva M.V."/>
            <person name="Gorlenko V.M."/>
        </authorList>
    </citation>
    <scope>NUCLEOTIDE SEQUENCE [LARGE SCALE GENOMIC DNA]</scope>
    <source>
        <strain evidence="12">Chok-6</strain>
    </source>
</reference>
<dbReference type="GO" id="GO:0000155">
    <property type="term" value="F:phosphorelay sensor kinase activity"/>
    <property type="evidence" value="ECO:0007669"/>
    <property type="project" value="InterPro"/>
</dbReference>
<dbReference type="InterPro" id="IPR001610">
    <property type="entry name" value="PAC"/>
</dbReference>
<keyword evidence="8" id="KW-0902">Two-component regulatory system</keyword>
<dbReference type="PANTHER" id="PTHR43065">
    <property type="entry name" value="SENSOR HISTIDINE KINASE"/>
    <property type="match status" value="1"/>
</dbReference>
<evidence type="ECO:0000256" key="4">
    <source>
        <dbReference type="ARBA" id="ARBA00022679"/>
    </source>
</evidence>
<dbReference type="PROSITE" id="PS50113">
    <property type="entry name" value="PAC"/>
    <property type="match status" value="1"/>
</dbReference>
<dbReference type="PRINTS" id="PR00344">
    <property type="entry name" value="BCTRLSENSOR"/>
</dbReference>
<comment type="catalytic activity">
    <reaction evidence="1">
        <text>ATP + protein L-histidine = ADP + protein N-phospho-L-histidine.</text>
        <dbReference type="EC" id="2.7.13.3"/>
    </reaction>
</comment>
<dbReference type="InterPro" id="IPR005467">
    <property type="entry name" value="His_kinase_dom"/>
</dbReference>
<dbReference type="InterPro" id="IPR000014">
    <property type="entry name" value="PAS"/>
</dbReference>
<dbReference type="Pfam" id="PF00512">
    <property type="entry name" value="HisKA"/>
    <property type="match status" value="1"/>
</dbReference>
<dbReference type="EMBL" id="RSAS01000888">
    <property type="protein sequence ID" value="RRR66082.1"/>
    <property type="molecule type" value="Genomic_DNA"/>
</dbReference>
<evidence type="ECO:0000256" key="5">
    <source>
        <dbReference type="ARBA" id="ARBA00022741"/>
    </source>
</evidence>
<dbReference type="Pfam" id="PF13185">
    <property type="entry name" value="GAF_2"/>
    <property type="match status" value="1"/>
</dbReference>
<accession>A0A426TRH6</accession>
<dbReference type="InterPro" id="IPR035965">
    <property type="entry name" value="PAS-like_dom_sf"/>
</dbReference>
<dbReference type="InterPro" id="IPR003661">
    <property type="entry name" value="HisK_dim/P_dom"/>
</dbReference>
<dbReference type="Gene3D" id="1.10.287.130">
    <property type="match status" value="1"/>
</dbReference>
<dbReference type="SUPFAM" id="SSF47384">
    <property type="entry name" value="Homodimeric domain of signal transducing histidine kinase"/>
    <property type="match status" value="1"/>
</dbReference>
<dbReference type="Gene3D" id="3.30.565.10">
    <property type="entry name" value="Histidine kinase-like ATPase, C-terminal domain"/>
    <property type="match status" value="1"/>
</dbReference>
<dbReference type="InterPro" id="IPR003594">
    <property type="entry name" value="HATPase_dom"/>
</dbReference>
<evidence type="ECO:0000256" key="8">
    <source>
        <dbReference type="ARBA" id="ARBA00023012"/>
    </source>
</evidence>
<dbReference type="InterPro" id="IPR036890">
    <property type="entry name" value="HATPase_C_sf"/>
</dbReference>
<keyword evidence="7" id="KW-0067">ATP-binding</keyword>
<dbReference type="SMART" id="SM00388">
    <property type="entry name" value="HisKA"/>
    <property type="match status" value="1"/>
</dbReference>
<feature type="domain" description="Histidine kinase" evidence="9">
    <location>
        <begin position="451"/>
        <end position="660"/>
    </location>
</feature>
<dbReference type="InterPro" id="IPR013656">
    <property type="entry name" value="PAS_4"/>
</dbReference>
<evidence type="ECO:0000256" key="7">
    <source>
        <dbReference type="ARBA" id="ARBA00022840"/>
    </source>
</evidence>
<evidence type="ECO:0000313" key="12">
    <source>
        <dbReference type="EMBL" id="RRR66082.1"/>
    </source>
</evidence>
<dbReference type="SMART" id="SM00387">
    <property type="entry name" value="HATPase_c"/>
    <property type="match status" value="1"/>
</dbReference>
<protein>
    <recommendedName>
        <fullName evidence="2">histidine kinase</fullName>
        <ecNumber evidence="2">2.7.13.3</ecNumber>
    </recommendedName>
</protein>
<dbReference type="AlphaFoldDB" id="A0A426TRH6"/>
<dbReference type="CDD" id="cd00082">
    <property type="entry name" value="HisKA"/>
    <property type="match status" value="1"/>
</dbReference>
<dbReference type="SMART" id="SM00086">
    <property type="entry name" value="PAC"/>
    <property type="match status" value="1"/>
</dbReference>
<evidence type="ECO:0000256" key="2">
    <source>
        <dbReference type="ARBA" id="ARBA00012438"/>
    </source>
</evidence>
<evidence type="ECO:0000256" key="1">
    <source>
        <dbReference type="ARBA" id="ARBA00000085"/>
    </source>
</evidence>
<evidence type="ECO:0000313" key="13">
    <source>
        <dbReference type="Proteomes" id="UP000280307"/>
    </source>
</evidence>
<proteinExistence type="predicted"/>
<dbReference type="InterPro" id="IPR036097">
    <property type="entry name" value="HisK_dim/P_sf"/>
</dbReference>
<dbReference type="PROSITE" id="PS50112">
    <property type="entry name" value="PAS"/>
    <property type="match status" value="1"/>
</dbReference>
<dbReference type="SMART" id="SM00091">
    <property type="entry name" value="PAS"/>
    <property type="match status" value="2"/>
</dbReference>